<name>A0AAD8AMX1_BIOPF</name>
<feature type="domain" description="CN hydrolase" evidence="3">
    <location>
        <begin position="74"/>
        <end position="316"/>
    </location>
</feature>
<organism evidence="4 5">
    <name type="scientific">Biomphalaria pfeifferi</name>
    <name type="common">Bloodfluke planorb</name>
    <name type="synonym">Freshwater snail</name>
    <dbReference type="NCBI Taxonomy" id="112525"/>
    <lineage>
        <taxon>Eukaryota</taxon>
        <taxon>Metazoa</taxon>
        <taxon>Spiralia</taxon>
        <taxon>Lophotrochozoa</taxon>
        <taxon>Mollusca</taxon>
        <taxon>Gastropoda</taxon>
        <taxon>Heterobranchia</taxon>
        <taxon>Euthyneura</taxon>
        <taxon>Panpulmonata</taxon>
        <taxon>Hygrophila</taxon>
        <taxon>Lymnaeoidea</taxon>
        <taxon>Planorbidae</taxon>
        <taxon>Biomphalaria</taxon>
    </lineage>
</organism>
<comment type="similarity">
    <text evidence="1">Belongs to the cytochrome c family.</text>
</comment>
<evidence type="ECO:0000259" key="3">
    <source>
        <dbReference type="PROSITE" id="PS50263"/>
    </source>
</evidence>
<dbReference type="AlphaFoldDB" id="A0AAD8AMX1"/>
<evidence type="ECO:0000256" key="2">
    <source>
        <dbReference type="ARBA" id="ARBA00022801"/>
    </source>
</evidence>
<dbReference type="PANTHER" id="PTHR43674">
    <property type="entry name" value="NITRILASE C965.09-RELATED"/>
    <property type="match status" value="1"/>
</dbReference>
<dbReference type="EMBL" id="JASAOG010000489">
    <property type="protein sequence ID" value="KAK0038792.1"/>
    <property type="molecule type" value="Genomic_DNA"/>
</dbReference>
<keyword evidence="4" id="KW-0575">Peroxidase</keyword>
<dbReference type="Pfam" id="PF00795">
    <property type="entry name" value="CN_hydrolase"/>
    <property type="match status" value="1"/>
</dbReference>
<dbReference type="Proteomes" id="UP001233172">
    <property type="component" value="Unassembled WGS sequence"/>
</dbReference>
<dbReference type="GO" id="GO:0009055">
    <property type="term" value="F:electron transfer activity"/>
    <property type="evidence" value="ECO:0007669"/>
    <property type="project" value="InterPro"/>
</dbReference>
<dbReference type="SUPFAM" id="SSF56317">
    <property type="entry name" value="Carbon-nitrogen hydrolase"/>
    <property type="match status" value="1"/>
</dbReference>
<dbReference type="GO" id="GO:0004601">
    <property type="term" value="F:peroxidase activity"/>
    <property type="evidence" value="ECO:0007669"/>
    <property type="project" value="UniProtKB-KW"/>
</dbReference>
<reference evidence="4" key="1">
    <citation type="journal article" date="2023" name="PLoS Negl. Trop. Dis.">
        <title>A genome sequence for Biomphalaria pfeifferi, the major vector snail for the human-infecting parasite Schistosoma mansoni.</title>
        <authorList>
            <person name="Bu L."/>
            <person name="Lu L."/>
            <person name="Laidemitt M.R."/>
            <person name="Zhang S.M."/>
            <person name="Mutuku M."/>
            <person name="Mkoji G."/>
            <person name="Steinauer M."/>
            <person name="Loker E.S."/>
        </authorList>
    </citation>
    <scope>NUCLEOTIDE SEQUENCE</scope>
    <source>
        <strain evidence="4">KasaAsao</strain>
    </source>
</reference>
<dbReference type="Gene3D" id="3.60.110.10">
    <property type="entry name" value="Carbon-nitrogen hydrolase"/>
    <property type="match status" value="1"/>
</dbReference>
<sequence>MHDGSFKTLEDVIQFYNRGGNQNPYLDSGIKPLNLSEAEKKDLVAFLRSLNGSNRFDAYGRPQPSEREKTVSSNQVAAIQFSPIPGKVRANTLKISKLIRIAAAESGSKYIVLPEYALTGKLTAQNITAKEAKSLAELSWQDAKNRLSNLSRELKVWLIVPVLETDKESNQVFSTHIVWNEKGKIVHRQRKVSPLTESGDQYISSGHFKNIQSFHTKDGLIGVVSGNDLVQGARRLAELGAKTILVSAAWSENEVFDYESECRELAEEFKVNIVISNLKEKNSDSALYGKVWDYSGKISAEDKESGNTIIYSSLNTSNSSNDYILEAPLGLPQIPQPTNRRNY</sequence>
<protein>
    <submittedName>
        <fullName evidence="4">Cytochrome-c peroxidase</fullName>
    </submittedName>
</protein>
<accession>A0AAD8AMX1</accession>
<evidence type="ECO:0000313" key="4">
    <source>
        <dbReference type="EMBL" id="KAK0038792.1"/>
    </source>
</evidence>
<keyword evidence="2" id="KW-0378">Hydrolase</keyword>
<dbReference type="GO" id="GO:0020037">
    <property type="term" value="F:heme binding"/>
    <property type="evidence" value="ECO:0007669"/>
    <property type="project" value="InterPro"/>
</dbReference>
<gene>
    <name evidence="4" type="ORF">Bpfe_031509</name>
</gene>
<dbReference type="InterPro" id="IPR003010">
    <property type="entry name" value="C-N_Hydrolase"/>
</dbReference>
<dbReference type="SUPFAM" id="SSF46626">
    <property type="entry name" value="Cytochrome c"/>
    <property type="match status" value="1"/>
</dbReference>
<dbReference type="Gene3D" id="1.10.760.10">
    <property type="entry name" value="Cytochrome c-like domain"/>
    <property type="match status" value="1"/>
</dbReference>
<evidence type="ECO:0000313" key="5">
    <source>
        <dbReference type="Proteomes" id="UP001233172"/>
    </source>
</evidence>
<dbReference type="GO" id="GO:0016811">
    <property type="term" value="F:hydrolase activity, acting on carbon-nitrogen (but not peptide) bonds, in linear amides"/>
    <property type="evidence" value="ECO:0007669"/>
    <property type="project" value="TreeGrafter"/>
</dbReference>
<dbReference type="PANTHER" id="PTHR43674:SF16">
    <property type="entry name" value="CARBON-NITROGEN FAMILY, PUTATIVE (AFU_ORTHOLOGUE AFUA_5G02350)-RELATED"/>
    <property type="match status" value="1"/>
</dbReference>
<dbReference type="InterPro" id="IPR050345">
    <property type="entry name" value="Aliph_Amidase/BUP"/>
</dbReference>
<reference evidence="4" key="2">
    <citation type="submission" date="2023-04" db="EMBL/GenBank/DDBJ databases">
        <authorList>
            <person name="Bu L."/>
            <person name="Lu L."/>
            <person name="Laidemitt M.R."/>
            <person name="Zhang S.M."/>
            <person name="Mutuku M."/>
            <person name="Mkoji G."/>
            <person name="Steinauer M."/>
            <person name="Loker E.S."/>
        </authorList>
    </citation>
    <scope>NUCLEOTIDE SEQUENCE</scope>
    <source>
        <strain evidence="4">KasaAsao</strain>
        <tissue evidence="4">Whole Snail</tissue>
    </source>
</reference>
<dbReference type="PROSITE" id="PS50263">
    <property type="entry name" value="CN_HYDROLASE"/>
    <property type="match status" value="1"/>
</dbReference>
<comment type="caution">
    <text evidence="4">The sequence shown here is derived from an EMBL/GenBank/DDBJ whole genome shotgun (WGS) entry which is preliminary data.</text>
</comment>
<dbReference type="CDD" id="cd07197">
    <property type="entry name" value="nitrilase"/>
    <property type="match status" value="1"/>
</dbReference>
<keyword evidence="4" id="KW-0560">Oxidoreductase</keyword>
<dbReference type="InterPro" id="IPR036526">
    <property type="entry name" value="C-N_Hydrolase_sf"/>
</dbReference>
<dbReference type="InterPro" id="IPR036909">
    <property type="entry name" value="Cyt_c-like_dom_sf"/>
</dbReference>
<keyword evidence="5" id="KW-1185">Reference proteome</keyword>
<proteinExistence type="inferred from homology"/>
<evidence type="ECO:0000256" key="1">
    <source>
        <dbReference type="ARBA" id="ARBA00006488"/>
    </source>
</evidence>